<gene>
    <name evidence="2" type="primary">A09p038430.1_BraROA</name>
    <name evidence="2" type="ORF">IGI04_042882</name>
</gene>
<dbReference type="EMBL" id="JADBGQ010000096">
    <property type="protein sequence ID" value="KAG5373795.1"/>
    <property type="molecule type" value="Genomic_DNA"/>
</dbReference>
<evidence type="ECO:0000313" key="2">
    <source>
        <dbReference type="EMBL" id="KAG5373795.1"/>
    </source>
</evidence>
<protein>
    <recommendedName>
        <fullName evidence="4">G-patch domain-containing protein</fullName>
    </recommendedName>
</protein>
<comment type="caution">
    <text evidence="2">The sequence shown here is derived from an EMBL/GenBank/DDBJ whole genome shotgun (WGS) entry which is preliminary data.</text>
</comment>
<accession>A0ABQ7KJV1</accession>
<feature type="region of interest" description="Disordered" evidence="1">
    <location>
        <begin position="22"/>
        <end position="44"/>
    </location>
</feature>
<reference evidence="2 3" key="1">
    <citation type="submission" date="2021-03" db="EMBL/GenBank/DDBJ databases">
        <authorList>
            <person name="King G.J."/>
            <person name="Bancroft I."/>
            <person name="Baten A."/>
            <person name="Bloomfield J."/>
            <person name="Borpatragohain P."/>
            <person name="He Z."/>
            <person name="Irish N."/>
            <person name="Irwin J."/>
            <person name="Liu K."/>
            <person name="Mauleon R.P."/>
            <person name="Moore J."/>
            <person name="Morris R."/>
            <person name="Ostergaard L."/>
            <person name="Wang B."/>
            <person name="Wells R."/>
        </authorList>
    </citation>
    <scope>NUCLEOTIDE SEQUENCE [LARGE SCALE GENOMIC DNA]</scope>
    <source>
        <strain evidence="2">R-o-18</strain>
        <tissue evidence="2">Leaf</tissue>
    </source>
</reference>
<organism evidence="2 3">
    <name type="scientific">Brassica rapa subsp. trilocularis</name>
    <dbReference type="NCBI Taxonomy" id="1813537"/>
    <lineage>
        <taxon>Eukaryota</taxon>
        <taxon>Viridiplantae</taxon>
        <taxon>Streptophyta</taxon>
        <taxon>Embryophyta</taxon>
        <taxon>Tracheophyta</taxon>
        <taxon>Spermatophyta</taxon>
        <taxon>Magnoliopsida</taxon>
        <taxon>eudicotyledons</taxon>
        <taxon>Gunneridae</taxon>
        <taxon>Pentapetalae</taxon>
        <taxon>rosids</taxon>
        <taxon>malvids</taxon>
        <taxon>Brassicales</taxon>
        <taxon>Brassicaceae</taxon>
        <taxon>Brassiceae</taxon>
        <taxon>Brassica</taxon>
    </lineage>
</organism>
<proteinExistence type="predicted"/>
<evidence type="ECO:0000256" key="1">
    <source>
        <dbReference type="SAM" id="MobiDB-lite"/>
    </source>
</evidence>
<feature type="non-terminal residue" evidence="2">
    <location>
        <position position="122"/>
    </location>
</feature>
<evidence type="ECO:0000313" key="3">
    <source>
        <dbReference type="Proteomes" id="UP000823674"/>
    </source>
</evidence>
<sequence>MVRANVLVSLKTSRQAFHGQIRSRESARKSKTVAGRMEQVARPAQRSNWESAHLSWMDCSCFGPMVRVRAGGRPWGSGHEAMDRLGMGQGRGLSPEGLGKALGLCPTQTHAVLAKGRMRPRG</sequence>
<keyword evidence="3" id="KW-1185">Reference proteome</keyword>
<evidence type="ECO:0008006" key="4">
    <source>
        <dbReference type="Google" id="ProtNLM"/>
    </source>
</evidence>
<dbReference type="Proteomes" id="UP000823674">
    <property type="component" value="Unassembled WGS sequence"/>
</dbReference>
<name>A0ABQ7KJV1_BRACM</name>